<proteinExistence type="predicted"/>
<name>A0A521BDG3_9RHOB</name>
<evidence type="ECO:0008006" key="3">
    <source>
        <dbReference type="Google" id="ProtNLM"/>
    </source>
</evidence>
<organism evidence="1 2">
    <name type="scientific">Ruegeria faecimaris</name>
    <dbReference type="NCBI Taxonomy" id="686389"/>
    <lineage>
        <taxon>Bacteria</taxon>
        <taxon>Pseudomonadati</taxon>
        <taxon>Pseudomonadota</taxon>
        <taxon>Alphaproteobacteria</taxon>
        <taxon>Rhodobacterales</taxon>
        <taxon>Roseobacteraceae</taxon>
        <taxon>Ruegeria</taxon>
    </lineage>
</organism>
<dbReference type="AlphaFoldDB" id="A0A521BDG3"/>
<evidence type="ECO:0000313" key="1">
    <source>
        <dbReference type="EMBL" id="SMO45126.1"/>
    </source>
</evidence>
<dbReference type="SUPFAM" id="SSF55920">
    <property type="entry name" value="Creatinase/aminopeptidase"/>
    <property type="match status" value="1"/>
</dbReference>
<keyword evidence="2" id="KW-1185">Reference proteome</keyword>
<evidence type="ECO:0000313" key="2">
    <source>
        <dbReference type="Proteomes" id="UP000319555"/>
    </source>
</evidence>
<protein>
    <recommendedName>
        <fullName evidence="3">Metallopeptidase family M24</fullName>
    </recommendedName>
</protein>
<sequence length="97" mass="11105">MGNDVQCGCLIVRYFHIERRACCGYPVGLSYLPDWGERTISLRPEDETILEPGKAFHFMPGLWLNDWGLEITESILITDTGPAECFCNRPRKLFVKP</sequence>
<dbReference type="InterPro" id="IPR036005">
    <property type="entry name" value="Creatinase/aminopeptidase-like"/>
</dbReference>
<dbReference type="EMBL" id="FXTE01000001">
    <property type="protein sequence ID" value="SMO45126.1"/>
    <property type="molecule type" value="Genomic_DNA"/>
</dbReference>
<gene>
    <name evidence="1" type="ORF">SAMN06265380_101775</name>
</gene>
<dbReference type="Gene3D" id="3.90.230.10">
    <property type="entry name" value="Creatinase/methionine aminopeptidase superfamily"/>
    <property type="match status" value="1"/>
</dbReference>
<dbReference type="Proteomes" id="UP000319555">
    <property type="component" value="Unassembled WGS sequence"/>
</dbReference>
<accession>A0A521BDG3</accession>
<reference evidence="1 2" key="1">
    <citation type="submission" date="2017-05" db="EMBL/GenBank/DDBJ databases">
        <authorList>
            <person name="Varghese N."/>
            <person name="Submissions S."/>
        </authorList>
    </citation>
    <scope>NUCLEOTIDE SEQUENCE [LARGE SCALE GENOMIC DNA]</scope>
    <source>
        <strain evidence="1 2">DSM 28009</strain>
    </source>
</reference>